<dbReference type="GO" id="GO:0008474">
    <property type="term" value="F:palmitoyl-(protein) hydrolase activity"/>
    <property type="evidence" value="ECO:0007669"/>
    <property type="project" value="TreeGrafter"/>
</dbReference>
<dbReference type="GeneID" id="18260703"/>
<dbReference type="HOGENOM" id="CLU_062889_1_0_1"/>
<evidence type="ECO:0000313" key="4">
    <source>
        <dbReference type="EMBL" id="EGS17343.1"/>
    </source>
</evidence>
<accession>G0SGK4</accession>
<dbReference type="GO" id="GO:0005737">
    <property type="term" value="C:cytoplasm"/>
    <property type="evidence" value="ECO:0007669"/>
    <property type="project" value="TreeGrafter"/>
</dbReference>
<dbReference type="KEGG" id="cthr:CTHT_0066650"/>
<dbReference type="EMBL" id="GL988047">
    <property type="protein sequence ID" value="EGS17343.1"/>
    <property type="molecule type" value="Genomic_DNA"/>
</dbReference>
<comment type="similarity">
    <text evidence="1">Belongs to the AB hydrolase superfamily. AB hydrolase 2 family.</text>
</comment>
<dbReference type="PANTHER" id="PTHR10655:SF67">
    <property type="entry name" value="PHOSPHOLIPASE_CARBOXYLESTERASE SUPERFAMILY (AFU_ORTHOLOGUE AFUA_5G09340)"/>
    <property type="match status" value="1"/>
</dbReference>
<evidence type="ECO:0000256" key="1">
    <source>
        <dbReference type="ARBA" id="ARBA00006499"/>
    </source>
</evidence>
<dbReference type="InterPro" id="IPR050565">
    <property type="entry name" value="LYPA1-2/EST-like"/>
</dbReference>
<sequence>MGRPPTTQDFLPILPSHPAYRPPPNSPPPTTCEPWITLIPPPSPPIRAILILLHGLGDTERPFAHVARNLSLPGVFCISLRGVSRLPSFLLPPGPADPSGQGGPEGFHWGDDLKFSAKGLDDDPGFAKAREWIVEKVIGQVLVGECKFEWGEVMMFGFGQGGSVALGVARGLEVSARVVDVTEGEKKDVNKRRTLKGVVSIGGALPPSMVPSVSARLKAKVPVLVCCGRQSQAVDEDAVDTLEEEFEKVKVVRWNKPDDGMPQNRDEMLPVMEWFADRLRGPSPWV</sequence>
<feature type="region of interest" description="Disordered" evidence="2">
    <location>
        <begin position="1"/>
        <end position="29"/>
    </location>
</feature>
<dbReference type="AlphaFoldDB" id="G0SGK4"/>
<feature type="compositionally biased region" description="Pro residues" evidence="2">
    <location>
        <begin position="20"/>
        <end position="29"/>
    </location>
</feature>
<dbReference type="OrthoDB" id="437457at2759"/>
<feature type="domain" description="Phospholipase/carboxylesterase/thioesterase" evidence="3">
    <location>
        <begin position="41"/>
        <end position="167"/>
    </location>
</feature>
<protein>
    <recommendedName>
        <fullName evidence="3">Phospholipase/carboxylesterase/thioesterase domain-containing protein</fullName>
    </recommendedName>
</protein>
<reference evidence="4 5" key="1">
    <citation type="journal article" date="2011" name="Cell">
        <title>Insight into structure and assembly of the nuclear pore complex by utilizing the genome of a eukaryotic thermophile.</title>
        <authorList>
            <person name="Amlacher S."/>
            <person name="Sarges P."/>
            <person name="Flemming D."/>
            <person name="van Noort V."/>
            <person name="Kunze R."/>
            <person name="Devos D.P."/>
            <person name="Arumugam M."/>
            <person name="Bork P."/>
            <person name="Hurt E."/>
        </authorList>
    </citation>
    <scope>NUCLEOTIDE SEQUENCE [LARGE SCALE GENOMIC DNA]</scope>
    <source>
        <strain evidence="5">DSM 1495 / CBS 144.50 / IMI 039719</strain>
    </source>
</reference>
<dbReference type="InterPro" id="IPR029058">
    <property type="entry name" value="AB_hydrolase_fold"/>
</dbReference>
<dbReference type="OMA" id="VMQFFAR"/>
<keyword evidence="5" id="KW-1185">Reference proteome</keyword>
<proteinExistence type="inferred from homology"/>
<dbReference type="eggNOG" id="KOG2112">
    <property type="taxonomic scope" value="Eukaryota"/>
</dbReference>
<dbReference type="InterPro" id="IPR003140">
    <property type="entry name" value="PLipase/COase/thioEstase"/>
</dbReference>
<dbReference type="GO" id="GO:0052689">
    <property type="term" value="F:carboxylic ester hydrolase activity"/>
    <property type="evidence" value="ECO:0007669"/>
    <property type="project" value="TreeGrafter"/>
</dbReference>
<dbReference type="RefSeq" id="XP_006696961.1">
    <property type="nucleotide sequence ID" value="XM_006696898.1"/>
</dbReference>
<dbReference type="PANTHER" id="PTHR10655">
    <property type="entry name" value="LYSOPHOSPHOLIPASE-RELATED"/>
    <property type="match status" value="1"/>
</dbReference>
<dbReference type="Pfam" id="PF02230">
    <property type="entry name" value="Abhydrolase_2"/>
    <property type="match status" value="1"/>
</dbReference>
<dbReference type="SUPFAM" id="SSF53474">
    <property type="entry name" value="alpha/beta-Hydrolases"/>
    <property type="match status" value="1"/>
</dbReference>
<evidence type="ECO:0000259" key="3">
    <source>
        <dbReference type="Pfam" id="PF02230"/>
    </source>
</evidence>
<dbReference type="Proteomes" id="UP000008066">
    <property type="component" value="Unassembled WGS sequence"/>
</dbReference>
<dbReference type="Gene3D" id="3.40.50.1820">
    <property type="entry name" value="alpha/beta hydrolase"/>
    <property type="match status" value="1"/>
</dbReference>
<evidence type="ECO:0000313" key="5">
    <source>
        <dbReference type="Proteomes" id="UP000008066"/>
    </source>
</evidence>
<organism evidence="5">
    <name type="scientific">Chaetomium thermophilum (strain DSM 1495 / CBS 144.50 / IMI 039719)</name>
    <name type="common">Thermochaetoides thermophila</name>
    <dbReference type="NCBI Taxonomy" id="759272"/>
    <lineage>
        <taxon>Eukaryota</taxon>
        <taxon>Fungi</taxon>
        <taxon>Dikarya</taxon>
        <taxon>Ascomycota</taxon>
        <taxon>Pezizomycotina</taxon>
        <taxon>Sordariomycetes</taxon>
        <taxon>Sordariomycetidae</taxon>
        <taxon>Sordariales</taxon>
        <taxon>Chaetomiaceae</taxon>
        <taxon>Thermochaetoides</taxon>
    </lineage>
</organism>
<name>G0SGK4_CHATD</name>
<evidence type="ECO:0000256" key="2">
    <source>
        <dbReference type="SAM" id="MobiDB-lite"/>
    </source>
</evidence>
<gene>
    <name evidence="4" type="ORF">CTHT_0066650</name>
</gene>